<evidence type="ECO:0000313" key="1">
    <source>
        <dbReference type="EMBL" id="KAE9385016.1"/>
    </source>
</evidence>
<proteinExistence type="predicted"/>
<dbReference type="AlphaFoldDB" id="A0A6A4GHG3"/>
<name>A0A6A4GHG3_9AGAR</name>
<dbReference type="OrthoDB" id="3001637at2759"/>
<organism evidence="1 2">
    <name type="scientific">Gymnopus androsaceus JB14</name>
    <dbReference type="NCBI Taxonomy" id="1447944"/>
    <lineage>
        <taxon>Eukaryota</taxon>
        <taxon>Fungi</taxon>
        <taxon>Dikarya</taxon>
        <taxon>Basidiomycota</taxon>
        <taxon>Agaricomycotina</taxon>
        <taxon>Agaricomycetes</taxon>
        <taxon>Agaricomycetidae</taxon>
        <taxon>Agaricales</taxon>
        <taxon>Marasmiineae</taxon>
        <taxon>Omphalotaceae</taxon>
        <taxon>Gymnopus</taxon>
    </lineage>
</organism>
<reference evidence="1" key="1">
    <citation type="journal article" date="2019" name="Environ. Microbiol.">
        <title>Fungal ecological strategies reflected in gene transcription - a case study of two litter decomposers.</title>
        <authorList>
            <person name="Barbi F."/>
            <person name="Kohler A."/>
            <person name="Barry K."/>
            <person name="Baskaran P."/>
            <person name="Daum C."/>
            <person name="Fauchery L."/>
            <person name="Ihrmark K."/>
            <person name="Kuo A."/>
            <person name="LaButti K."/>
            <person name="Lipzen A."/>
            <person name="Morin E."/>
            <person name="Grigoriev I.V."/>
            <person name="Henrissat B."/>
            <person name="Lindahl B."/>
            <person name="Martin F."/>
        </authorList>
    </citation>
    <scope>NUCLEOTIDE SEQUENCE</scope>
    <source>
        <strain evidence="1">JB14</strain>
    </source>
</reference>
<gene>
    <name evidence="1" type="ORF">BT96DRAFT_950141</name>
</gene>
<keyword evidence="2" id="KW-1185">Reference proteome</keyword>
<accession>A0A6A4GHG3</accession>
<dbReference type="Gene3D" id="3.10.129.10">
    <property type="entry name" value="Hotdog Thioesterase"/>
    <property type="match status" value="1"/>
</dbReference>
<sequence>MVSLEPSLIQDSIVTLNANDLVKLCSIIKNNNKSFKSVRTDKVNAPMDFAVLLLAGRPCIKSIFPSAIDGDLLNLFISQTFSAWLKGMSIRSKPNEVDSPEQDIQVSTHHQRLGDKDNRHDLLMAGKDIAYC</sequence>
<dbReference type="EMBL" id="ML770043">
    <property type="protein sequence ID" value="KAE9385016.1"/>
    <property type="molecule type" value="Genomic_DNA"/>
</dbReference>
<evidence type="ECO:0000313" key="2">
    <source>
        <dbReference type="Proteomes" id="UP000799118"/>
    </source>
</evidence>
<dbReference type="Proteomes" id="UP000799118">
    <property type="component" value="Unassembled WGS sequence"/>
</dbReference>
<protein>
    <submittedName>
        <fullName evidence="1">Uncharacterized protein</fullName>
    </submittedName>
</protein>